<accession>A0ABS2SKI6</accession>
<dbReference type="CDD" id="cd06558">
    <property type="entry name" value="crotonase-like"/>
    <property type="match status" value="1"/>
</dbReference>
<sequence length="256" mass="27758">MTHDVPLVPGFEYSVENGIAVLTISRVEKRNALSREMWKALPGIAKAIDTDPDVDVLIITGAGGHFSAGSDIKDLNVPLEEFWQTNSQAEEAIASLDIPTIAAIEGNCVGGGTEIAAACDVRIAKPGSIYGVTAARLGLVYPPGPTKRLAQIIGTSWARYILLSAEIVDFDQMNQLGFFHQVAEDPLAAAKERAEVIASRSALSQTGAKRILRGDTFEAQGWVRDAYAEEIVRGQEAFFERRSPEFAINRTDWPTD</sequence>
<dbReference type="Gene3D" id="3.90.226.10">
    <property type="entry name" value="2-enoyl-CoA Hydratase, Chain A, domain 1"/>
    <property type="match status" value="1"/>
</dbReference>
<dbReference type="SUPFAM" id="SSF52096">
    <property type="entry name" value="ClpP/crotonase"/>
    <property type="match status" value="1"/>
</dbReference>
<evidence type="ECO:0000313" key="1">
    <source>
        <dbReference type="EMBL" id="MBM7816771.1"/>
    </source>
</evidence>
<protein>
    <submittedName>
        <fullName evidence="1">Enoyl-CoA hydratase/carnithine racemase</fullName>
    </submittedName>
</protein>
<dbReference type="PANTHER" id="PTHR11941">
    <property type="entry name" value="ENOYL-COA HYDRATASE-RELATED"/>
    <property type="match status" value="1"/>
</dbReference>
<proteinExistence type="predicted"/>
<keyword evidence="2" id="KW-1185">Reference proteome</keyword>
<comment type="caution">
    <text evidence="1">The sequence shown here is derived from an EMBL/GenBank/DDBJ whole genome shotgun (WGS) entry which is preliminary data.</text>
</comment>
<gene>
    <name evidence="1" type="ORF">JOE56_001465</name>
</gene>
<dbReference type="PANTHER" id="PTHR11941:SF127">
    <property type="entry name" value="ENOYL-COA HYDRATASE ECHA18 (ENOYL HYDRASE) (UNSATURATED ACYL-COA HYDRATASE) (CROTONASE)-RELATED"/>
    <property type="match status" value="1"/>
</dbReference>
<dbReference type="EMBL" id="JAFBCP010000001">
    <property type="protein sequence ID" value="MBM7816771.1"/>
    <property type="molecule type" value="Genomic_DNA"/>
</dbReference>
<dbReference type="InterPro" id="IPR001753">
    <property type="entry name" value="Enoyl-CoA_hydra/iso"/>
</dbReference>
<dbReference type="RefSeq" id="WP_204515483.1">
    <property type="nucleotide sequence ID" value="NZ_JAFBCP010000001.1"/>
</dbReference>
<evidence type="ECO:0000313" key="2">
    <source>
        <dbReference type="Proteomes" id="UP000809290"/>
    </source>
</evidence>
<name>A0ABS2SKI6_9MICO</name>
<dbReference type="Proteomes" id="UP000809290">
    <property type="component" value="Unassembled WGS sequence"/>
</dbReference>
<reference evidence="1 2" key="1">
    <citation type="submission" date="2021-01" db="EMBL/GenBank/DDBJ databases">
        <title>Sequencing the genomes of 1000 actinobacteria strains.</title>
        <authorList>
            <person name="Klenk H.-P."/>
        </authorList>
    </citation>
    <scope>NUCLEOTIDE SEQUENCE [LARGE SCALE GENOMIC DNA]</scope>
    <source>
        <strain evidence="1 2">DSM 13657</strain>
    </source>
</reference>
<organism evidence="1 2">
    <name type="scientific">Brevibacterium paucivorans</name>
    <dbReference type="NCBI Taxonomy" id="170994"/>
    <lineage>
        <taxon>Bacteria</taxon>
        <taxon>Bacillati</taxon>
        <taxon>Actinomycetota</taxon>
        <taxon>Actinomycetes</taxon>
        <taxon>Micrococcales</taxon>
        <taxon>Brevibacteriaceae</taxon>
        <taxon>Brevibacterium</taxon>
    </lineage>
</organism>
<dbReference type="Pfam" id="PF00378">
    <property type="entry name" value="ECH_1"/>
    <property type="match status" value="1"/>
</dbReference>
<dbReference type="InterPro" id="IPR029045">
    <property type="entry name" value="ClpP/crotonase-like_dom_sf"/>
</dbReference>